<comment type="caution">
    <text evidence="1">The sequence shown here is derived from an EMBL/GenBank/DDBJ whole genome shotgun (WGS) entry which is preliminary data.</text>
</comment>
<dbReference type="OrthoDB" id="498204at2759"/>
<dbReference type="AlphaFoldDB" id="A0A1C7NFS9"/>
<sequence>MLRTTCISRIACSLRTKAYFSATRTADLELDNIVVGAGVVGLAIGERLTRERPSESTIVIEKNKRVGEETR</sequence>
<evidence type="ECO:0000313" key="2">
    <source>
        <dbReference type="Proteomes" id="UP000093000"/>
    </source>
</evidence>
<dbReference type="Proteomes" id="UP000093000">
    <property type="component" value="Unassembled WGS sequence"/>
</dbReference>
<proteinExistence type="predicted"/>
<dbReference type="Pfam" id="PF13450">
    <property type="entry name" value="NAD_binding_8"/>
    <property type="match status" value="1"/>
</dbReference>
<dbReference type="InterPro" id="IPR036188">
    <property type="entry name" value="FAD/NAD-bd_sf"/>
</dbReference>
<keyword evidence="2" id="KW-1185">Reference proteome</keyword>
<dbReference type="InParanoid" id="A0A1C7NFS9"/>
<organism evidence="1 2">
    <name type="scientific">Choanephora cucurbitarum</name>
    <dbReference type="NCBI Taxonomy" id="101091"/>
    <lineage>
        <taxon>Eukaryota</taxon>
        <taxon>Fungi</taxon>
        <taxon>Fungi incertae sedis</taxon>
        <taxon>Mucoromycota</taxon>
        <taxon>Mucoromycotina</taxon>
        <taxon>Mucoromycetes</taxon>
        <taxon>Mucorales</taxon>
        <taxon>Mucorineae</taxon>
        <taxon>Choanephoraceae</taxon>
        <taxon>Choanephoroideae</taxon>
        <taxon>Choanephora</taxon>
    </lineage>
</organism>
<accession>A0A1C7NFS9</accession>
<evidence type="ECO:0000313" key="1">
    <source>
        <dbReference type="EMBL" id="OBZ86214.1"/>
    </source>
</evidence>
<protein>
    <recommendedName>
        <fullName evidence="3">FAD dependent oxidoreductase domain-containing protein</fullName>
    </recommendedName>
</protein>
<evidence type="ECO:0008006" key="3">
    <source>
        <dbReference type="Google" id="ProtNLM"/>
    </source>
</evidence>
<reference evidence="1 2" key="1">
    <citation type="submission" date="2016-03" db="EMBL/GenBank/DDBJ databases">
        <title>Choanephora cucurbitarum.</title>
        <authorList>
            <person name="Min B."/>
            <person name="Park H."/>
            <person name="Park J.-H."/>
            <person name="Shin H.-D."/>
            <person name="Choi I.-G."/>
        </authorList>
    </citation>
    <scope>NUCLEOTIDE SEQUENCE [LARGE SCALE GENOMIC DNA]</scope>
    <source>
        <strain evidence="1 2">KUS-F28377</strain>
    </source>
</reference>
<dbReference type="SUPFAM" id="SSF51905">
    <property type="entry name" value="FAD/NAD(P)-binding domain"/>
    <property type="match status" value="1"/>
</dbReference>
<name>A0A1C7NFS9_9FUNG</name>
<dbReference type="Gene3D" id="3.50.50.60">
    <property type="entry name" value="FAD/NAD(P)-binding domain"/>
    <property type="match status" value="1"/>
</dbReference>
<dbReference type="EMBL" id="LUGH01000319">
    <property type="protein sequence ID" value="OBZ86214.1"/>
    <property type="molecule type" value="Genomic_DNA"/>
</dbReference>
<gene>
    <name evidence="1" type="ORF">A0J61_05742</name>
</gene>